<evidence type="ECO:0000313" key="2">
    <source>
        <dbReference type="Proteomes" id="UP001311915"/>
    </source>
</evidence>
<evidence type="ECO:0008006" key="3">
    <source>
        <dbReference type="Google" id="ProtNLM"/>
    </source>
</evidence>
<name>A0AAV9KHS8_9SOLN</name>
<organism evidence="1 2">
    <name type="scientific">Solanum pinnatisectum</name>
    <name type="common">tansyleaf nightshade</name>
    <dbReference type="NCBI Taxonomy" id="50273"/>
    <lineage>
        <taxon>Eukaryota</taxon>
        <taxon>Viridiplantae</taxon>
        <taxon>Streptophyta</taxon>
        <taxon>Embryophyta</taxon>
        <taxon>Tracheophyta</taxon>
        <taxon>Spermatophyta</taxon>
        <taxon>Magnoliopsida</taxon>
        <taxon>eudicotyledons</taxon>
        <taxon>Gunneridae</taxon>
        <taxon>Pentapetalae</taxon>
        <taxon>asterids</taxon>
        <taxon>lamiids</taxon>
        <taxon>Solanales</taxon>
        <taxon>Solanaceae</taxon>
        <taxon>Solanoideae</taxon>
        <taxon>Solaneae</taxon>
        <taxon>Solanum</taxon>
    </lineage>
</organism>
<keyword evidence="2" id="KW-1185">Reference proteome</keyword>
<reference evidence="1 2" key="1">
    <citation type="submission" date="2023-10" db="EMBL/GenBank/DDBJ databases">
        <title>Genome-Wide Identification Analysis in wild type Solanum Pinnatisectum Reveals Some Genes Defensing Phytophthora Infestans.</title>
        <authorList>
            <person name="Sun C."/>
        </authorList>
    </citation>
    <scope>NUCLEOTIDE SEQUENCE [LARGE SCALE GENOMIC DNA]</scope>
    <source>
        <strain evidence="1">LQN</strain>
        <tissue evidence="1">Leaf</tissue>
    </source>
</reference>
<dbReference type="Proteomes" id="UP001311915">
    <property type="component" value="Unassembled WGS sequence"/>
</dbReference>
<dbReference type="AlphaFoldDB" id="A0AAV9KHS8"/>
<protein>
    <recommendedName>
        <fullName evidence="3">S-locus F-box protein type-1</fullName>
    </recommendedName>
</protein>
<gene>
    <name evidence="1" type="ORF">R3W88_018913</name>
</gene>
<dbReference type="EMBL" id="JAWPEI010000010">
    <property type="protein sequence ID" value="KAK4713006.1"/>
    <property type="molecule type" value="Genomic_DNA"/>
</dbReference>
<comment type="caution">
    <text evidence="1">The sequence shown here is derived from an EMBL/GenBank/DDBJ whole genome shotgun (WGS) entry which is preliminary data.</text>
</comment>
<accession>A0AAV9KHS8</accession>
<evidence type="ECO:0000313" key="1">
    <source>
        <dbReference type="EMBL" id="KAK4713006.1"/>
    </source>
</evidence>
<proteinExistence type="predicted"/>
<sequence>MITFEEYSELTSSFRYINQQLTLEELNTPFMIRDINESYRGTISVLGSCHGLILINIDKHVYLWNPATHFYTKVIEFEFDTLNLDHYYTRGGLCFDYSKNIYKVVYDEL</sequence>